<feature type="binding site" evidence="4">
    <location>
        <position position="195"/>
    </location>
    <ligand>
        <name>Zn(2+)</name>
        <dbReference type="ChEBI" id="CHEBI:29105"/>
        <label>2</label>
    </ligand>
</feature>
<dbReference type="PANTHER" id="PTHR10819">
    <property type="entry name" value="PHOSPHOTRIESTERASE-RELATED"/>
    <property type="match status" value="1"/>
</dbReference>
<dbReference type="OrthoDB" id="9795018at2"/>
<dbReference type="Proteomes" id="UP000253507">
    <property type="component" value="Unassembled WGS sequence"/>
</dbReference>
<comment type="caution">
    <text evidence="6">The sequence shown here is derived from an EMBL/GenBank/DDBJ whole genome shotgun (WGS) entry which is preliminary data.</text>
</comment>
<evidence type="ECO:0000256" key="3">
    <source>
        <dbReference type="PIRSR" id="PIRSR601559-50"/>
    </source>
</evidence>
<dbReference type="GO" id="GO:0008270">
    <property type="term" value="F:zinc ion binding"/>
    <property type="evidence" value="ECO:0007669"/>
    <property type="project" value="InterPro"/>
</dbReference>
<dbReference type="AlphaFoldDB" id="A0A367EK20"/>
<dbReference type="RefSeq" id="WP_114015864.1">
    <property type="nucleotide sequence ID" value="NZ_QOIM01000033.1"/>
</dbReference>
<evidence type="ECO:0000256" key="4">
    <source>
        <dbReference type="PIRSR" id="PIRSR601559-51"/>
    </source>
</evidence>
<sequence length="302" mass="32080">MGAPAVRTVLGDLLGAELGVCDSHDHLFLRSPRLPGQELADAEAAERQLRELAAHGGRSLVQWTPYGMGRHAGALAELARRTGVRLVAATGLHQAVHYAEEPPSDLAALFVEELTLRVRGGICGAAPRAGLIKVAGDFHGLGPHARRTLTAAAEAHHATGAPIAVHLELGTGAAEVLGLLCERLGVPPSRVLLGHLGRCPDLQTQREAARSGAWLVFDGPSRAHHATDWRLFDSLADLAERGYGDRLLLGGDTVTAQARAEIGVAQVSRVLRPRVARELGEALARRIFVDNPAQAFAVHWKS</sequence>
<feature type="binding site" evidence="4">
    <location>
        <position position="26"/>
    </location>
    <ligand>
        <name>Zn(2+)</name>
        <dbReference type="ChEBI" id="CHEBI:29105"/>
        <label>1</label>
    </ligand>
</feature>
<feature type="binding site" description="via carbamate group" evidence="4">
    <location>
        <position position="133"/>
    </location>
    <ligand>
        <name>Zn(2+)</name>
        <dbReference type="ChEBI" id="CHEBI:29105"/>
        <label>1</label>
    </ligand>
</feature>
<protein>
    <submittedName>
        <fullName evidence="6">Phosphotriesterase</fullName>
    </submittedName>
</protein>
<evidence type="ECO:0000313" key="7">
    <source>
        <dbReference type="Proteomes" id="UP000253507"/>
    </source>
</evidence>
<dbReference type="EMBL" id="QOIM01000033">
    <property type="protein sequence ID" value="RCG18391.1"/>
    <property type="molecule type" value="Genomic_DNA"/>
</dbReference>
<reference evidence="6 7" key="1">
    <citation type="submission" date="2018-06" db="EMBL/GenBank/DDBJ databases">
        <title>Streptomyces reniochalinae sp. nov. and Streptomyces diacarnus sp. nov. from marine sponges.</title>
        <authorList>
            <person name="Li L."/>
        </authorList>
    </citation>
    <scope>NUCLEOTIDE SEQUENCE [LARGE SCALE GENOMIC DNA]</scope>
    <source>
        <strain evidence="6 7">LHW50302</strain>
    </source>
</reference>
<dbReference type="PROSITE" id="PS51347">
    <property type="entry name" value="PHOSPHOTRIESTERASE_2"/>
    <property type="match status" value="1"/>
</dbReference>
<accession>A0A367EK20</accession>
<dbReference type="PANTHER" id="PTHR10819:SF3">
    <property type="entry name" value="PHOSPHOTRIESTERASE-RELATED PROTEIN"/>
    <property type="match status" value="1"/>
</dbReference>
<keyword evidence="2" id="KW-0378">Hydrolase</keyword>
<organism evidence="6 7">
    <name type="scientific">Streptomyces reniochalinae</name>
    <dbReference type="NCBI Taxonomy" id="2250578"/>
    <lineage>
        <taxon>Bacteria</taxon>
        <taxon>Bacillati</taxon>
        <taxon>Actinomycetota</taxon>
        <taxon>Actinomycetes</taxon>
        <taxon>Kitasatosporales</taxon>
        <taxon>Streptomycetaceae</taxon>
        <taxon>Streptomyces</taxon>
    </lineage>
</organism>
<dbReference type="InterPro" id="IPR001559">
    <property type="entry name" value="Phosphotriesterase"/>
</dbReference>
<dbReference type="InterPro" id="IPR032466">
    <property type="entry name" value="Metal_Hydrolase"/>
</dbReference>
<feature type="binding site" evidence="4">
    <location>
        <position position="252"/>
    </location>
    <ligand>
        <name>Zn(2+)</name>
        <dbReference type="ChEBI" id="CHEBI:29105"/>
        <label>1</label>
    </ligand>
</feature>
<dbReference type="SUPFAM" id="SSF51556">
    <property type="entry name" value="Metallo-dependent hydrolases"/>
    <property type="match status" value="1"/>
</dbReference>
<feature type="binding site" evidence="4">
    <location>
        <position position="166"/>
    </location>
    <ligand>
        <name>Zn(2+)</name>
        <dbReference type="ChEBI" id="CHEBI:29105"/>
        <label>2</label>
    </ligand>
</feature>
<comment type="cofactor">
    <cofactor evidence="4">
        <name>a divalent metal cation</name>
        <dbReference type="ChEBI" id="CHEBI:60240"/>
    </cofactor>
    <text evidence="4">Binds 2 divalent metal cations per subunit.</text>
</comment>
<dbReference type="Pfam" id="PF02126">
    <property type="entry name" value="PTE"/>
    <property type="match status" value="1"/>
</dbReference>
<feature type="modified residue" description="N6-carboxylysine" evidence="3 5">
    <location>
        <position position="133"/>
    </location>
</feature>
<evidence type="ECO:0000256" key="2">
    <source>
        <dbReference type="ARBA" id="ARBA00022801"/>
    </source>
</evidence>
<feature type="binding site" description="via carbamate group" evidence="4">
    <location>
        <position position="133"/>
    </location>
    <ligand>
        <name>Zn(2+)</name>
        <dbReference type="ChEBI" id="CHEBI:29105"/>
        <label>2</label>
    </ligand>
</feature>
<dbReference type="PIRSF" id="PIRSF016839">
    <property type="entry name" value="PhP"/>
    <property type="match status" value="1"/>
</dbReference>
<proteinExistence type="inferred from homology"/>
<name>A0A367EK20_9ACTN</name>
<feature type="binding site" evidence="4">
    <location>
        <position position="24"/>
    </location>
    <ligand>
        <name>Zn(2+)</name>
        <dbReference type="ChEBI" id="CHEBI:29105"/>
        <label>1</label>
    </ligand>
</feature>
<gene>
    <name evidence="6" type="ORF">DQ392_13655</name>
</gene>
<dbReference type="Gene3D" id="3.20.20.140">
    <property type="entry name" value="Metal-dependent hydrolases"/>
    <property type="match status" value="1"/>
</dbReference>
<dbReference type="GO" id="GO:0016787">
    <property type="term" value="F:hydrolase activity"/>
    <property type="evidence" value="ECO:0007669"/>
    <property type="project" value="UniProtKB-KW"/>
</dbReference>
<keyword evidence="7" id="KW-1185">Reference proteome</keyword>
<evidence type="ECO:0000313" key="6">
    <source>
        <dbReference type="EMBL" id="RCG18391.1"/>
    </source>
</evidence>
<evidence type="ECO:0000256" key="5">
    <source>
        <dbReference type="PROSITE-ProRule" id="PRU00679"/>
    </source>
</evidence>
<evidence type="ECO:0000256" key="1">
    <source>
        <dbReference type="ARBA" id="ARBA00022723"/>
    </source>
</evidence>
<keyword evidence="1 4" id="KW-0479">Metal-binding</keyword>
<comment type="similarity">
    <text evidence="5">Belongs to the metallo-dependent hydrolases superfamily. Phosphotriesterase family.</text>
</comment>